<dbReference type="EMBL" id="CAQQ02009327">
    <property type="status" value="NOT_ANNOTATED_CDS"/>
    <property type="molecule type" value="Genomic_DNA"/>
</dbReference>
<evidence type="ECO:0000313" key="4">
    <source>
        <dbReference type="Proteomes" id="UP000015102"/>
    </source>
</evidence>
<feature type="region of interest" description="Disordered" evidence="1">
    <location>
        <begin position="35"/>
        <end position="93"/>
    </location>
</feature>
<organism evidence="3 4">
    <name type="scientific">Megaselia scalaris</name>
    <name type="common">Humpbacked fly</name>
    <name type="synonym">Phora scalaris</name>
    <dbReference type="NCBI Taxonomy" id="36166"/>
    <lineage>
        <taxon>Eukaryota</taxon>
        <taxon>Metazoa</taxon>
        <taxon>Ecdysozoa</taxon>
        <taxon>Arthropoda</taxon>
        <taxon>Hexapoda</taxon>
        <taxon>Insecta</taxon>
        <taxon>Pterygota</taxon>
        <taxon>Neoptera</taxon>
        <taxon>Endopterygota</taxon>
        <taxon>Diptera</taxon>
        <taxon>Brachycera</taxon>
        <taxon>Muscomorpha</taxon>
        <taxon>Platypezoidea</taxon>
        <taxon>Phoridae</taxon>
        <taxon>Megaseliini</taxon>
        <taxon>Megaselia</taxon>
    </lineage>
</organism>
<reference evidence="3" key="2">
    <citation type="submission" date="2015-06" db="UniProtKB">
        <authorList>
            <consortium name="EnsemblMetazoa"/>
        </authorList>
    </citation>
    <scope>IDENTIFICATION</scope>
</reference>
<sequence>MLYFKTSLLVGLGTLSILVASVPTSVLIRDTQLNNNLKAKRSAPSEIPPPSPSNAEPKDEHKSYEVPLKGFEPARKSSPKKRGISNPLQYDDLYLPNRNEEPLYLPGIFHAPVDFQQDRLDLEELPLAFS</sequence>
<keyword evidence="4" id="KW-1185">Reference proteome</keyword>
<protein>
    <submittedName>
        <fullName evidence="3">Uncharacterized protein</fullName>
    </submittedName>
</protein>
<dbReference type="EMBL" id="CAQQ02009329">
    <property type="status" value="NOT_ANNOTATED_CDS"/>
    <property type="molecule type" value="Genomic_DNA"/>
</dbReference>
<reference evidence="4" key="1">
    <citation type="submission" date="2013-02" db="EMBL/GenBank/DDBJ databases">
        <authorList>
            <person name="Hughes D."/>
        </authorList>
    </citation>
    <scope>NUCLEOTIDE SEQUENCE</scope>
    <source>
        <strain>Durham</strain>
        <strain evidence="4">NC isolate 2 -- Noor lab</strain>
    </source>
</reference>
<feature type="chain" id="PRO_5004577314" evidence="2">
    <location>
        <begin position="22"/>
        <end position="130"/>
    </location>
</feature>
<dbReference type="Proteomes" id="UP000015102">
    <property type="component" value="Unassembled WGS sequence"/>
</dbReference>
<name>T1GEL0_MEGSC</name>
<feature type="signal peptide" evidence="2">
    <location>
        <begin position="1"/>
        <end position="21"/>
    </location>
</feature>
<accession>T1GEL0</accession>
<dbReference type="AlphaFoldDB" id="T1GEL0"/>
<evidence type="ECO:0000313" key="3">
    <source>
        <dbReference type="EnsemblMetazoa" id="MESCA001778-PA"/>
    </source>
</evidence>
<dbReference type="EnsemblMetazoa" id="MESCA001778-RA">
    <property type="protein sequence ID" value="MESCA001778-PA"/>
    <property type="gene ID" value="MESCA001778"/>
</dbReference>
<keyword evidence="2" id="KW-0732">Signal</keyword>
<evidence type="ECO:0000256" key="2">
    <source>
        <dbReference type="SAM" id="SignalP"/>
    </source>
</evidence>
<evidence type="ECO:0000256" key="1">
    <source>
        <dbReference type="SAM" id="MobiDB-lite"/>
    </source>
</evidence>
<proteinExistence type="predicted"/>
<dbReference type="EMBL" id="CAQQ02009328">
    <property type="status" value="NOT_ANNOTATED_CDS"/>
    <property type="molecule type" value="Genomic_DNA"/>
</dbReference>
<dbReference type="HOGENOM" id="CLU_1940512_0_0_1"/>